<organism evidence="9 10">
    <name type="scientific">Periconia digitata</name>
    <dbReference type="NCBI Taxonomy" id="1303443"/>
    <lineage>
        <taxon>Eukaryota</taxon>
        <taxon>Fungi</taxon>
        <taxon>Dikarya</taxon>
        <taxon>Ascomycota</taxon>
        <taxon>Pezizomycotina</taxon>
        <taxon>Dothideomycetes</taxon>
        <taxon>Pleosporomycetidae</taxon>
        <taxon>Pleosporales</taxon>
        <taxon>Massarineae</taxon>
        <taxon>Periconiaceae</taxon>
        <taxon>Periconia</taxon>
    </lineage>
</organism>
<protein>
    <recommendedName>
        <fullName evidence="6">Protein YIP</fullName>
    </recommendedName>
</protein>
<evidence type="ECO:0000313" key="10">
    <source>
        <dbReference type="Proteomes" id="UP001152607"/>
    </source>
</evidence>
<gene>
    <name evidence="9" type="ORF">PDIGIT_LOCUS212</name>
</gene>
<name>A0A9W4U2X9_9PLEO</name>
<evidence type="ECO:0000259" key="8">
    <source>
        <dbReference type="Pfam" id="PF04893"/>
    </source>
</evidence>
<feature type="domain" description="Yip1" evidence="8">
    <location>
        <begin position="93"/>
        <end position="255"/>
    </location>
</feature>
<keyword evidence="4 6" id="KW-1133">Transmembrane helix</keyword>
<feature type="region of interest" description="Disordered" evidence="7">
    <location>
        <begin position="30"/>
        <end position="60"/>
    </location>
</feature>
<evidence type="ECO:0000256" key="3">
    <source>
        <dbReference type="ARBA" id="ARBA00022692"/>
    </source>
</evidence>
<dbReference type="InterPro" id="IPR006977">
    <property type="entry name" value="Yip1_dom"/>
</dbReference>
<dbReference type="GO" id="GO:0031267">
    <property type="term" value="F:small GTPase binding"/>
    <property type="evidence" value="ECO:0007669"/>
    <property type="project" value="InterPro"/>
</dbReference>
<evidence type="ECO:0000256" key="2">
    <source>
        <dbReference type="ARBA" id="ARBA00010596"/>
    </source>
</evidence>
<reference evidence="9" key="1">
    <citation type="submission" date="2023-01" db="EMBL/GenBank/DDBJ databases">
        <authorList>
            <person name="Van Ghelder C."/>
            <person name="Rancurel C."/>
        </authorList>
    </citation>
    <scope>NUCLEOTIDE SEQUENCE</scope>
    <source>
        <strain evidence="9">CNCM I-4278</strain>
    </source>
</reference>
<dbReference type="EMBL" id="CAOQHR010000001">
    <property type="protein sequence ID" value="CAI6230960.1"/>
    <property type="molecule type" value="Genomic_DNA"/>
</dbReference>
<sequence>MANRGYDVVVDVDQEGDLGHTDLREDLEFHSSNFDNTPDSRNKIQPDTATAGFLPPPASSSSSRKHYLWTLSFYAQAFDVDTTSVIHRCTATLYPRQNFLDVLEGNPDLYGPIWIATTVVVILFLTGTINQYLAHQGKDHFAYDFKLLSGGAGMVYGYTAVVPAALWAVLKWYGSESANLLECVCLYGYANLIWIPVALISCSPINILNFVFVALGFAASVFFLLRNLYPVLSSTEAKTSKILLVVVLLLHAGFAIAIKVLFFAATSPVGPKDGDGAGTGADAGGEGEKKGDMLVRMLMG</sequence>
<accession>A0A9W4U2X9</accession>
<evidence type="ECO:0000256" key="4">
    <source>
        <dbReference type="ARBA" id="ARBA00022989"/>
    </source>
</evidence>
<feature type="transmembrane region" description="Helical" evidence="6">
    <location>
        <begin position="241"/>
        <end position="265"/>
    </location>
</feature>
<evidence type="ECO:0000256" key="6">
    <source>
        <dbReference type="RuleBase" id="RU361264"/>
    </source>
</evidence>
<evidence type="ECO:0000256" key="5">
    <source>
        <dbReference type="ARBA" id="ARBA00023136"/>
    </source>
</evidence>
<keyword evidence="5 6" id="KW-0472">Membrane</keyword>
<feature type="transmembrane region" description="Helical" evidence="6">
    <location>
        <begin position="153"/>
        <end position="173"/>
    </location>
</feature>
<keyword evidence="10" id="KW-1185">Reference proteome</keyword>
<comment type="similarity">
    <text evidence="2 6">Belongs to the YIP1 family.</text>
</comment>
<dbReference type="AlphaFoldDB" id="A0A9W4U2X9"/>
<comment type="subcellular location">
    <subcellularLocation>
        <location evidence="6">Golgi apparatus membrane</location>
        <topology evidence="6">Multi-pass membrane protein</topology>
    </subcellularLocation>
    <subcellularLocation>
        <location evidence="1">Membrane</location>
        <topology evidence="1">Multi-pass membrane protein</topology>
    </subcellularLocation>
</comment>
<evidence type="ECO:0000256" key="1">
    <source>
        <dbReference type="ARBA" id="ARBA00004141"/>
    </source>
</evidence>
<dbReference type="GO" id="GO:0016192">
    <property type="term" value="P:vesicle-mediated transport"/>
    <property type="evidence" value="ECO:0007669"/>
    <property type="project" value="InterPro"/>
</dbReference>
<dbReference type="Proteomes" id="UP001152607">
    <property type="component" value="Unassembled WGS sequence"/>
</dbReference>
<evidence type="ECO:0000313" key="9">
    <source>
        <dbReference type="EMBL" id="CAI6230960.1"/>
    </source>
</evidence>
<dbReference type="Pfam" id="PF04893">
    <property type="entry name" value="Yip1"/>
    <property type="match status" value="1"/>
</dbReference>
<dbReference type="GO" id="GO:0000139">
    <property type="term" value="C:Golgi membrane"/>
    <property type="evidence" value="ECO:0007669"/>
    <property type="project" value="UniProtKB-SubCell"/>
</dbReference>
<dbReference type="OrthoDB" id="10256463at2759"/>
<keyword evidence="3 6" id="KW-0812">Transmembrane</keyword>
<feature type="transmembrane region" description="Helical" evidence="6">
    <location>
        <begin position="207"/>
        <end position="229"/>
    </location>
</feature>
<dbReference type="PANTHER" id="PTHR12822">
    <property type="entry name" value="PROTEIN YIPF"/>
    <property type="match status" value="1"/>
</dbReference>
<feature type="transmembrane region" description="Helical" evidence="6">
    <location>
        <begin position="113"/>
        <end position="133"/>
    </location>
</feature>
<dbReference type="InterPro" id="IPR039765">
    <property type="entry name" value="Yip5/YIPF1/YIPF2"/>
</dbReference>
<proteinExistence type="inferred from homology"/>
<comment type="caution">
    <text evidence="9">The sequence shown here is derived from an EMBL/GenBank/DDBJ whole genome shotgun (WGS) entry which is preliminary data.</text>
</comment>
<dbReference type="PANTHER" id="PTHR12822:SF2">
    <property type="entry name" value="PROTEIN YIPF"/>
    <property type="match status" value="1"/>
</dbReference>
<feature type="transmembrane region" description="Helical" evidence="6">
    <location>
        <begin position="180"/>
        <end position="201"/>
    </location>
</feature>
<evidence type="ECO:0000256" key="7">
    <source>
        <dbReference type="SAM" id="MobiDB-lite"/>
    </source>
</evidence>